<name>A0ABY6U4U4_BIOOC</name>
<evidence type="ECO:0000313" key="2">
    <source>
        <dbReference type="Proteomes" id="UP000766486"/>
    </source>
</evidence>
<comment type="caution">
    <text evidence="1">The sequence shown here is derived from an EMBL/GenBank/DDBJ whole genome shotgun (WGS) entry which is preliminary data.</text>
</comment>
<protein>
    <submittedName>
        <fullName evidence="1">Uncharacterized protein</fullName>
    </submittedName>
</protein>
<evidence type="ECO:0000313" key="1">
    <source>
        <dbReference type="EMBL" id="VUC26009.1"/>
    </source>
</evidence>
<sequence length="423" mass="48959">MRLLQLHPQIRSAARWKHLHLRAISTAIHQPDRVPWNSLVSNLQYDTKVACKNGRESLKFRFQHKQGESLNYFVDSLIRVINEQADELRRTFPEKYESASPEDVVIGDEVATRIFPLVHAWRSHCWNGVLDDHKMGTINKTVESELCTHAERGKDCKCALPLKERRMAAFLRQYEENDCYCFMQVNSEAFFNLEVTKTLLIQGEIDTILNIFSNPDVDYSEWWNQAECHCNACEYDIGLDQMYYMALRSYVTLNALLHFPQLWDHGSSYSAEANDYRRLSAYQKMVRETTKRSQTTEVATYPHMQFFGITRSQSIALANMREGETLGRPLKPEEHPIPEVFGVPCELVVPRHPLHPDNLDKVQLYFDYCWKLILRCVLLDRAQDLSFGENADKITQLVNDLGSCGCCAGTSAMSYDGWKHKFV</sequence>
<accession>A0ABY6U4U4</accession>
<organism evidence="1 2">
    <name type="scientific">Bionectria ochroleuca</name>
    <name type="common">Gliocladium roseum</name>
    <dbReference type="NCBI Taxonomy" id="29856"/>
    <lineage>
        <taxon>Eukaryota</taxon>
        <taxon>Fungi</taxon>
        <taxon>Dikarya</taxon>
        <taxon>Ascomycota</taxon>
        <taxon>Pezizomycotina</taxon>
        <taxon>Sordariomycetes</taxon>
        <taxon>Hypocreomycetidae</taxon>
        <taxon>Hypocreales</taxon>
        <taxon>Bionectriaceae</taxon>
        <taxon>Clonostachys</taxon>
    </lineage>
</organism>
<reference evidence="1 2" key="1">
    <citation type="submission" date="2019-06" db="EMBL/GenBank/DDBJ databases">
        <authorList>
            <person name="Broberg M."/>
        </authorList>
    </citation>
    <scope>NUCLEOTIDE SEQUENCE [LARGE SCALE GENOMIC DNA]</scope>
</reference>
<dbReference type="Proteomes" id="UP000766486">
    <property type="component" value="Unassembled WGS sequence"/>
</dbReference>
<keyword evidence="2" id="KW-1185">Reference proteome</keyword>
<proteinExistence type="predicted"/>
<dbReference type="EMBL" id="CABFNS010000742">
    <property type="protein sequence ID" value="VUC26009.1"/>
    <property type="molecule type" value="Genomic_DNA"/>
</dbReference>
<gene>
    <name evidence="1" type="ORF">CLO192961_LOCUS179508</name>
</gene>